<dbReference type="InterPro" id="IPR036322">
    <property type="entry name" value="WD40_repeat_dom_sf"/>
</dbReference>
<name>A0A0P1AKQ4_PLAHL</name>
<evidence type="ECO:0000256" key="1">
    <source>
        <dbReference type="ARBA" id="ARBA00022574"/>
    </source>
</evidence>
<keyword evidence="1" id="KW-0853">WD repeat</keyword>
<keyword evidence="2" id="KW-0677">Repeat</keyword>
<dbReference type="OMA" id="ATCAWRV"/>
<dbReference type="SUPFAM" id="SSF50978">
    <property type="entry name" value="WD40 repeat-like"/>
    <property type="match status" value="1"/>
</dbReference>
<feature type="region of interest" description="Disordered" evidence="3">
    <location>
        <begin position="1"/>
        <end position="20"/>
    </location>
</feature>
<organism evidence="4 5">
    <name type="scientific">Plasmopara halstedii</name>
    <name type="common">Downy mildew of sunflower</name>
    <dbReference type="NCBI Taxonomy" id="4781"/>
    <lineage>
        <taxon>Eukaryota</taxon>
        <taxon>Sar</taxon>
        <taxon>Stramenopiles</taxon>
        <taxon>Oomycota</taxon>
        <taxon>Peronosporomycetes</taxon>
        <taxon>Peronosporales</taxon>
        <taxon>Peronosporaceae</taxon>
        <taxon>Plasmopara</taxon>
    </lineage>
</organism>
<dbReference type="GO" id="GO:0080008">
    <property type="term" value="C:Cul4-RING E3 ubiquitin ligase complex"/>
    <property type="evidence" value="ECO:0007669"/>
    <property type="project" value="TreeGrafter"/>
</dbReference>
<protein>
    <submittedName>
        <fullName evidence="4">WD40/YVTN repeat-like-containing domain</fullName>
    </submittedName>
</protein>
<dbReference type="OrthoDB" id="128867at2759"/>
<evidence type="ECO:0000256" key="3">
    <source>
        <dbReference type="SAM" id="MobiDB-lite"/>
    </source>
</evidence>
<dbReference type="PANTHER" id="PTHR44472">
    <property type="entry name" value="DDB1- AND CUL4-ASSOCIATED FACTOR 4-RELATED"/>
    <property type="match status" value="1"/>
</dbReference>
<dbReference type="RefSeq" id="XP_024577623.1">
    <property type="nucleotide sequence ID" value="XM_024727002.1"/>
</dbReference>
<dbReference type="InterPro" id="IPR052254">
    <property type="entry name" value="CUL4-DDB1_E3_ligase_receptor"/>
</dbReference>
<feature type="region of interest" description="Disordered" evidence="3">
    <location>
        <begin position="29"/>
        <end position="48"/>
    </location>
</feature>
<evidence type="ECO:0000256" key="2">
    <source>
        <dbReference type="ARBA" id="ARBA00022737"/>
    </source>
</evidence>
<dbReference type="GeneID" id="36406668"/>
<dbReference type="Gene3D" id="2.130.10.10">
    <property type="entry name" value="YVTN repeat-like/Quinoprotein amine dehydrogenase"/>
    <property type="match status" value="1"/>
</dbReference>
<keyword evidence="5" id="KW-1185">Reference proteome</keyword>
<accession>A0A0P1AKQ4</accession>
<sequence length="473" mass="53910">MARNGRRKKRRMTPQDEEVARRNFLDALEAQRSNSRNQKVKHAVKHEAAPPPLQGFYYDETKRRFFRNLPAFERQQREEIESRQQNYESTFKSAVNTRHMNSHTYVAYMARRQADYAWSARRQDSRKLMPRLRSGILSSHEVYAQDLNNDGRLTALALHPKMWNVGAVGVSSGKWQVLKLQEFEPKSSSKHVIPVCDFYNEGVITSLQWRPAQELDILACIIGDAQQSDKIVFIRIGNNALQGDAAMSSLRMKKTCFDNPWVAKWNPVDTSKISIGYGNHARHQAKSRAAYVDVDADNNYHQCAPTGLITSDVHAQSFFSTGNVVLNGTKCGGLWGWDLRTSSRMFEMNQEDALYQPASIVDIHVLNDCYQAIIQRSNGELRLFDLRTLRPVVEYTTGAAKRYVPDLRCAIDESESIVVAGGDIRRPLAINSFDLRQGHFLSSFQVCNNPRIQKRSTAVQQVQFKPIVAKDVI</sequence>
<evidence type="ECO:0000313" key="5">
    <source>
        <dbReference type="Proteomes" id="UP000054928"/>
    </source>
</evidence>
<reference evidence="5" key="1">
    <citation type="submission" date="2014-09" db="EMBL/GenBank/DDBJ databases">
        <authorList>
            <person name="Sharma Rahul"/>
            <person name="Thines Marco"/>
        </authorList>
    </citation>
    <scope>NUCLEOTIDE SEQUENCE [LARGE SCALE GENOMIC DNA]</scope>
</reference>
<dbReference type="AlphaFoldDB" id="A0A0P1AKQ4"/>
<dbReference type="PANTHER" id="PTHR44472:SF1">
    <property type="entry name" value="DDB1 AND CUL4 ASSOCIATED FACTOR 4"/>
    <property type="match status" value="1"/>
</dbReference>
<proteinExistence type="predicted"/>
<evidence type="ECO:0000313" key="4">
    <source>
        <dbReference type="EMBL" id="CEG41254.1"/>
    </source>
</evidence>
<dbReference type="Proteomes" id="UP000054928">
    <property type="component" value="Unassembled WGS sequence"/>
</dbReference>
<dbReference type="STRING" id="4781.A0A0P1AKQ4"/>
<dbReference type="InterPro" id="IPR015943">
    <property type="entry name" value="WD40/YVTN_repeat-like_dom_sf"/>
</dbReference>
<dbReference type="EMBL" id="CCYD01000553">
    <property type="protein sequence ID" value="CEG41254.1"/>
    <property type="molecule type" value="Genomic_DNA"/>
</dbReference>
<feature type="compositionally biased region" description="Basic residues" evidence="3">
    <location>
        <begin position="1"/>
        <end position="12"/>
    </location>
</feature>